<evidence type="ECO:0000313" key="2">
    <source>
        <dbReference type="EMBL" id="KAG6772837.1"/>
    </source>
</evidence>
<proteinExistence type="predicted"/>
<feature type="region of interest" description="Disordered" evidence="1">
    <location>
        <begin position="66"/>
        <end position="85"/>
    </location>
</feature>
<accession>A0A8X8D076</accession>
<protein>
    <submittedName>
        <fullName evidence="2">Uncharacterized protein</fullName>
    </submittedName>
</protein>
<gene>
    <name evidence="2" type="ORF">POTOM_024262</name>
</gene>
<dbReference type="Proteomes" id="UP000886885">
    <property type="component" value="Chromosome 6A"/>
</dbReference>
<organism evidence="2 3">
    <name type="scientific">Populus tomentosa</name>
    <name type="common">Chinese white poplar</name>
    <dbReference type="NCBI Taxonomy" id="118781"/>
    <lineage>
        <taxon>Eukaryota</taxon>
        <taxon>Viridiplantae</taxon>
        <taxon>Streptophyta</taxon>
        <taxon>Embryophyta</taxon>
        <taxon>Tracheophyta</taxon>
        <taxon>Spermatophyta</taxon>
        <taxon>Magnoliopsida</taxon>
        <taxon>eudicotyledons</taxon>
        <taxon>Gunneridae</taxon>
        <taxon>Pentapetalae</taxon>
        <taxon>rosids</taxon>
        <taxon>fabids</taxon>
        <taxon>Malpighiales</taxon>
        <taxon>Salicaceae</taxon>
        <taxon>Saliceae</taxon>
        <taxon>Populus</taxon>
    </lineage>
</organism>
<dbReference type="EMBL" id="JAAWWB010000011">
    <property type="protein sequence ID" value="KAG6772837.1"/>
    <property type="molecule type" value="Genomic_DNA"/>
</dbReference>
<keyword evidence="3" id="KW-1185">Reference proteome</keyword>
<comment type="caution">
    <text evidence="2">The sequence shown here is derived from an EMBL/GenBank/DDBJ whole genome shotgun (WGS) entry which is preliminary data.</text>
</comment>
<evidence type="ECO:0000256" key="1">
    <source>
        <dbReference type="SAM" id="MobiDB-lite"/>
    </source>
</evidence>
<evidence type="ECO:0000313" key="3">
    <source>
        <dbReference type="Proteomes" id="UP000886885"/>
    </source>
</evidence>
<reference evidence="2" key="1">
    <citation type="journal article" date="2020" name="bioRxiv">
        <title>Hybrid origin of Populus tomentosa Carr. identified through genome sequencing and phylogenomic analysis.</title>
        <authorList>
            <person name="An X."/>
            <person name="Gao K."/>
            <person name="Chen Z."/>
            <person name="Li J."/>
            <person name="Yang X."/>
            <person name="Yang X."/>
            <person name="Zhou J."/>
            <person name="Guo T."/>
            <person name="Zhao T."/>
            <person name="Huang S."/>
            <person name="Miao D."/>
            <person name="Khan W.U."/>
            <person name="Rao P."/>
            <person name="Ye M."/>
            <person name="Lei B."/>
            <person name="Liao W."/>
            <person name="Wang J."/>
            <person name="Ji L."/>
            <person name="Li Y."/>
            <person name="Guo B."/>
            <person name="Mustafa N.S."/>
            <person name="Li S."/>
            <person name="Yun Q."/>
            <person name="Keller S.R."/>
            <person name="Mao J."/>
            <person name="Zhang R."/>
            <person name="Strauss S.H."/>
        </authorList>
    </citation>
    <scope>NUCLEOTIDE SEQUENCE</scope>
    <source>
        <strain evidence="2">GM15</strain>
        <tissue evidence="2">Leaf</tissue>
    </source>
</reference>
<name>A0A8X8D076_POPTO</name>
<sequence length="85" mass="9099">MEGLHCSNTVVFEGFSPSLMEALVLETAIAASKALALSLFMNNLFLPTGLLIEQKFVPFFHQMGSLPNGSGVLPEESGTSQELVL</sequence>
<dbReference type="AlphaFoldDB" id="A0A8X8D076"/>